<dbReference type="PANTHER" id="PTHR31576:SF2">
    <property type="entry name" value="TATA BOX-BINDING PROTEIN-ASSOCIATED FACTOR RNA POLYMERASE I SUBUNIT B"/>
    <property type="match status" value="1"/>
</dbReference>
<evidence type="ECO:0000259" key="10">
    <source>
        <dbReference type="Pfam" id="PF20645"/>
    </source>
</evidence>
<dbReference type="EMBL" id="UYYF01004354">
    <property type="protein sequence ID" value="VDN02915.1"/>
    <property type="molecule type" value="Genomic_DNA"/>
</dbReference>
<sequence>MAECCGSCGSTDFSIADGYFYCSLCNTQSQALREFDHEDEGVLANALGTRVRTGKKKQAVGRKKVLLEEKTSNFDRSLPALRHKDFPEFLGFCGLRLATFTKLLARFSTILIHDFDVPESIRAHVLYIIQRYLQHCRVAFCMEELDEENSYCPLLNSSRSNYGHVNHNDSWLYSDSQNKTREMELEIRKEMQINRGKSIMSLLVNDDIDANFHSQVAEKNMGNISSVTKVETKLSATAVCTVRSLFQNPLFELLDIPLSSEIIMAVLYVGCLLSGATWVLLSDITRWFREGRFFMSALHSSALCTAIRGNNAQDSKRMPFSIKMPIMPLFEYMRTVVVLSQLSDIPVQPISCSFDRILARLSYNLNLPIDFMERLYAISAIFPPNIIFDAEFTRQFNIVDLQALLEKKNNVHNENISFALEPHAFSWVHGCERAFSIIPTADVKAVVTILLALKLIFGLDDNMEYNMETRVDAERSNNDDSFNFGEWIHQLRMRMQIWRGRPLKDVTYQPHFFAPINYQSKTVFRSAPLMNYEAESEKFNALKSLKNFWGEQVTQINVGRFVGGRNLRFKGCVPDHFVMDESDYSLYSSFEDDCDSKYMQSLDKEALLSKYNVETFFKSFKNHRMEYKAVKTFKNKSVQPSESSFSSDWVRKKWRHLFPCSKNYEAYPKPLYSPALLKYTKELVYTPMIYTPAVNIIFQNASPYFSESFHDLLHILSVMIGEDIKTVYAFFLMLETKLLLHKSLNDIKEISQHCKKFCTSAQIEMFNDQPRNVKVELCRINENVRQQDFRFEVSFHYF</sequence>
<dbReference type="AlphaFoldDB" id="A0A0N5CYW5"/>
<feature type="domain" description="Rrn7/TAF1B C-terminal cyclin" evidence="10">
    <location>
        <begin position="422"/>
        <end position="494"/>
    </location>
</feature>
<dbReference type="InterPro" id="IPR033599">
    <property type="entry name" value="TAF1B/Rrn7"/>
</dbReference>
<dbReference type="OMA" id="WIHQLEM"/>
<dbReference type="GO" id="GO:0070860">
    <property type="term" value="C:RNA polymerase I core factor complex"/>
    <property type="evidence" value="ECO:0007669"/>
    <property type="project" value="InterPro"/>
</dbReference>
<comment type="subcellular location">
    <subcellularLocation>
        <location evidence="1">Nucleus</location>
        <location evidence="1">Nucleolus</location>
    </subcellularLocation>
</comment>
<keyword evidence="3" id="KW-0479">Metal-binding</keyword>
<evidence type="ECO:0000313" key="12">
    <source>
        <dbReference type="Proteomes" id="UP000276776"/>
    </source>
</evidence>
<evidence type="ECO:0000256" key="3">
    <source>
        <dbReference type="ARBA" id="ARBA00022723"/>
    </source>
</evidence>
<protein>
    <submittedName>
        <fullName evidence="13">RRN7-type domain-containing protein</fullName>
    </submittedName>
</protein>
<dbReference type="STRING" id="103827.A0A0N5CYW5"/>
<evidence type="ECO:0000256" key="9">
    <source>
        <dbReference type="ARBA" id="ARBA00023242"/>
    </source>
</evidence>
<dbReference type="InterPro" id="IPR048538">
    <property type="entry name" value="Rrn7_cyclin_C"/>
</dbReference>
<dbReference type="Proteomes" id="UP000276776">
    <property type="component" value="Unassembled WGS sequence"/>
</dbReference>
<keyword evidence="5" id="KW-0862">Zinc</keyword>
<keyword evidence="6" id="KW-0805">Transcription regulation</keyword>
<keyword evidence="4" id="KW-0863">Zinc-finger</keyword>
<dbReference type="Pfam" id="PF20645">
    <property type="entry name" value="Rrn7_cyclin_C"/>
    <property type="match status" value="1"/>
</dbReference>
<organism evidence="13">
    <name type="scientific">Thelazia callipaeda</name>
    <name type="common">Oriental eyeworm</name>
    <name type="synonym">Parasitic nematode</name>
    <dbReference type="NCBI Taxonomy" id="103827"/>
    <lineage>
        <taxon>Eukaryota</taxon>
        <taxon>Metazoa</taxon>
        <taxon>Ecdysozoa</taxon>
        <taxon>Nematoda</taxon>
        <taxon>Chromadorea</taxon>
        <taxon>Rhabditida</taxon>
        <taxon>Spirurina</taxon>
        <taxon>Spiruromorpha</taxon>
        <taxon>Thelazioidea</taxon>
        <taxon>Thelaziidae</taxon>
        <taxon>Thelazia</taxon>
    </lineage>
</organism>
<reference evidence="11 12" key="2">
    <citation type="submission" date="2018-11" db="EMBL/GenBank/DDBJ databases">
        <authorList>
            <consortium name="Pathogen Informatics"/>
        </authorList>
    </citation>
    <scope>NUCLEOTIDE SEQUENCE [LARGE SCALE GENOMIC DNA]</scope>
</reference>
<evidence type="ECO:0000256" key="2">
    <source>
        <dbReference type="ARBA" id="ARBA00006899"/>
    </source>
</evidence>
<evidence type="ECO:0000256" key="8">
    <source>
        <dbReference type="ARBA" id="ARBA00023163"/>
    </source>
</evidence>
<name>A0A0N5CYW5_THECL</name>
<keyword evidence="8" id="KW-0804">Transcription</keyword>
<evidence type="ECO:0000256" key="5">
    <source>
        <dbReference type="ARBA" id="ARBA00022833"/>
    </source>
</evidence>
<evidence type="ECO:0000256" key="4">
    <source>
        <dbReference type="ARBA" id="ARBA00022771"/>
    </source>
</evidence>
<dbReference type="GO" id="GO:0042790">
    <property type="term" value="P:nucleolar large rRNA transcription by RNA polymerase I"/>
    <property type="evidence" value="ECO:0007669"/>
    <property type="project" value="TreeGrafter"/>
</dbReference>
<evidence type="ECO:0000313" key="11">
    <source>
        <dbReference type="EMBL" id="VDN02915.1"/>
    </source>
</evidence>
<keyword evidence="12" id="KW-1185">Reference proteome</keyword>
<dbReference type="WBParaSite" id="TCLT_0000565801-mRNA-1">
    <property type="protein sequence ID" value="TCLT_0000565801-mRNA-1"/>
    <property type="gene ID" value="TCLT_0000565801"/>
</dbReference>
<evidence type="ECO:0000256" key="6">
    <source>
        <dbReference type="ARBA" id="ARBA00023015"/>
    </source>
</evidence>
<keyword evidence="7" id="KW-0238">DNA-binding</keyword>
<comment type="similarity">
    <text evidence="2">Belongs to the RRN7/TAF1B family.</text>
</comment>
<proteinExistence type="inferred from homology"/>
<evidence type="ECO:0000313" key="13">
    <source>
        <dbReference type="WBParaSite" id="TCLT_0000565801-mRNA-1"/>
    </source>
</evidence>
<accession>A0A0N5CYW5</accession>
<gene>
    <name evidence="11" type="ORF">TCLT_LOCUS5647</name>
</gene>
<evidence type="ECO:0000256" key="1">
    <source>
        <dbReference type="ARBA" id="ARBA00004604"/>
    </source>
</evidence>
<dbReference type="GO" id="GO:0005668">
    <property type="term" value="C:RNA polymerase transcription factor SL1 complex"/>
    <property type="evidence" value="ECO:0007669"/>
    <property type="project" value="TreeGrafter"/>
</dbReference>
<keyword evidence="9" id="KW-0539">Nucleus</keyword>
<reference evidence="13" key="1">
    <citation type="submission" date="2017-02" db="UniProtKB">
        <authorList>
            <consortium name="WormBaseParasite"/>
        </authorList>
    </citation>
    <scope>IDENTIFICATION</scope>
</reference>
<dbReference type="GO" id="GO:0008270">
    <property type="term" value="F:zinc ion binding"/>
    <property type="evidence" value="ECO:0007669"/>
    <property type="project" value="UniProtKB-KW"/>
</dbReference>
<dbReference type="OrthoDB" id="10069252at2759"/>
<dbReference type="GO" id="GO:0001164">
    <property type="term" value="F:RNA polymerase I core promoter sequence-specific DNA binding"/>
    <property type="evidence" value="ECO:0007669"/>
    <property type="project" value="InterPro"/>
</dbReference>
<dbReference type="PANTHER" id="PTHR31576">
    <property type="entry name" value="TATA BOX-BINDING PROTEIN-ASSOCIATED FACTOR RNA POLYMERASE I SUBUNIT B"/>
    <property type="match status" value="1"/>
</dbReference>
<evidence type="ECO:0000256" key="7">
    <source>
        <dbReference type="ARBA" id="ARBA00023125"/>
    </source>
</evidence>